<dbReference type="PANTHER" id="PTHR23500">
    <property type="entry name" value="SOLUTE CARRIER FAMILY 2, FACILITATED GLUCOSE TRANSPORTER"/>
    <property type="match status" value="1"/>
</dbReference>
<comment type="subcellular location">
    <subcellularLocation>
        <location evidence="1">Membrane</location>
        <topology evidence="1">Multi-pass membrane protein</topology>
    </subcellularLocation>
</comment>
<evidence type="ECO:0000256" key="4">
    <source>
        <dbReference type="ARBA" id="ARBA00022597"/>
    </source>
</evidence>
<dbReference type="PRINTS" id="PR00171">
    <property type="entry name" value="SUGRTRNSPORT"/>
</dbReference>
<feature type="region of interest" description="Disordered" evidence="10">
    <location>
        <begin position="168"/>
        <end position="193"/>
    </location>
</feature>
<dbReference type="CDD" id="cd17361">
    <property type="entry name" value="MFS_STP"/>
    <property type="match status" value="1"/>
</dbReference>
<evidence type="ECO:0000256" key="10">
    <source>
        <dbReference type="SAM" id="MobiDB-lite"/>
    </source>
</evidence>
<dbReference type="InterPro" id="IPR005829">
    <property type="entry name" value="Sugar_transporter_CS"/>
</dbReference>
<dbReference type="EMBL" id="LR862142">
    <property type="protein sequence ID" value="CAD1823247.1"/>
    <property type="molecule type" value="Genomic_DNA"/>
</dbReference>
<feature type="domain" description="Major facilitator superfamily (MFS) profile" evidence="12">
    <location>
        <begin position="29"/>
        <end position="481"/>
    </location>
</feature>
<feature type="transmembrane region" description="Helical" evidence="11">
    <location>
        <begin position="454"/>
        <end position="477"/>
    </location>
</feature>
<evidence type="ECO:0000256" key="8">
    <source>
        <dbReference type="ARBA" id="ARBA00023136"/>
    </source>
</evidence>
<comment type="similarity">
    <text evidence="2 9">Belongs to the major facilitator superfamily. Sugar transporter (TC 2.A.1.1) family.</text>
</comment>
<protein>
    <recommendedName>
        <fullName evidence="12">Major facilitator superfamily (MFS) profile domain-containing protein</fullName>
    </recommendedName>
</protein>
<keyword evidence="5 11" id="KW-0812">Transmembrane</keyword>
<dbReference type="PROSITE" id="PS50850">
    <property type="entry name" value="MFS"/>
    <property type="match status" value="1"/>
</dbReference>
<feature type="transmembrane region" description="Helical" evidence="11">
    <location>
        <begin position="389"/>
        <end position="415"/>
    </location>
</feature>
<evidence type="ECO:0000256" key="1">
    <source>
        <dbReference type="ARBA" id="ARBA00004141"/>
    </source>
</evidence>
<evidence type="ECO:0000256" key="3">
    <source>
        <dbReference type="ARBA" id="ARBA00022448"/>
    </source>
</evidence>
<feature type="transmembrane region" description="Helical" evidence="11">
    <location>
        <begin position="288"/>
        <end position="312"/>
    </location>
</feature>
<dbReference type="InterPro" id="IPR003663">
    <property type="entry name" value="Sugar/inositol_transpt"/>
</dbReference>
<evidence type="ECO:0000259" key="12">
    <source>
        <dbReference type="PROSITE" id="PS50850"/>
    </source>
</evidence>
<dbReference type="FunFam" id="1.20.1250.20:FF:000931">
    <property type="entry name" value="Sugar transport protein 3"/>
    <property type="match status" value="1"/>
</dbReference>
<evidence type="ECO:0000256" key="11">
    <source>
        <dbReference type="SAM" id="Phobius"/>
    </source>
</evidence>
<proteinExistence type="inferred from homology"/>
<sequence length="529" mass="57387">MAGGGFTGPPGSKDYPGYPGKMTGYVFLACLVASSGGLIFGYDIGISGGVTSMDSFLTKFFPEVYRKEQRATGSNQYCEFNSQLLTTFTSSLYLAALVACFFASTITRVFGRKLSMLGGGLTFMVGAIINGAARNVAMLIVGRILLGLGIGFTNQVVGASVPLGDGAPAAPGDAEHRVPADDHDRHLHGEPDQLRDVEDQGGWGWRVGLGLAVVPALIMTVGSLFLPDTPNSLIDRGHKDEARAMLRRVRGTDDIAAEFEDLVQASEASQAVKHPWSALMRRRYRPQFIMSFMIGGLQQLTGINVVMFYAPVLFKTLGFGAEASLMSAVITGLINVFSTLVSVFTVDRIGRRVLFLQGSVQMTASQVVVGALIGAKFGTDGIGTISRGYAILVVVFVCLFVSAFAWSWGPLGWLVPSEIYPLEIRSAAQSITVSVNMLFTFLVAQIFLPMLCTFKFGLFFFFAAWNIINLLYIAVLLPETKGIPIEEMSRIWKQHFIWSRYVTDDSDAKSNNDAARNVDITTRSRTDSV</sequence>
<dbReference type="AlphaFoldDB" id="A0A6V7NXH3"/>
<dbReference type="PANTHER" id="PTHR23500:SF10">
    <property type="entry name" value="SUGAR TRANSPORT PROTEIN MST8"/>
    <property type="match status" value="1"/>
</dbReference>
<name>A0A6V7NXH3_ANACO</name>
<dbReference type="NCBIfam" id="TIGR00879">
    <property type="entry name" value="SP"/>
    <property type="match status" value="1"/>
</dbReference>
<organism evidence="13">
    <name type="scientific">Ananas comosus var. bracteatus</name>
    <name type="common">red pineapple</name>
    <dbReference type="NCBI Taxonomy" id="296719"/>
    <lineage>
        <taxon>Eukaryota</taxon>
        <taxon>Viridiplantae</taxon>
        <taxon>Streptophyta</taxon>
        <taxon>Embryophyta</taxon>
        <taxon>Tracheophyta</taxon>
        <taxon>Spermatophyta</taxon>
        <taxon>Magnoliopsida</taxon>
        <taxon>Liliopsida</taxon>
        <taxon>Poales</taxon>
        <taxon>Bromeliaceae</taxon>
        <taxon>Bromelioideae</taxon>
        <taxon>Ananas</taxon>
    </lineage>
</organism>
<feature type="transmembrane region" description="Helical" evidence="11">
    <location>
        <begin position="92"/>
        <end position="111"/>
    </location>
</feature>
<dbReference type="Pfam" id="PF00083">
    <property type="entry name" value="Sugar_tr"/>
    <property type="match status" value="2"/>
</dbReference>
<evidence type="ECO:0000256" key="2">
    <source>
        <dbReference type="ARBA" id="ARBA00010992"/>
    </source>
</evidence>
<evidence type="ECO:0000256" key="6">
    <source>
        <dbReference type="ARBA" id="ARBA00022847"/>
    </source>
</evidence>
<reference evidence="13" key="1">
    <citation type="submission" date="2020-07" db="EMBL/GenBank/DDBJ databases">
        <authorList>
            <person name="Lin J."/>
        </authorList>
    </citation>
    <scope>NUCLEOTIDE SEQUENCE</scope>
</reference>
<keyword evidence="8 11" id="KW-0472">Membrane</keyword>
<dbReference type="InterPro" id="IPR044778">
    <property type="entry name" value="MFS_STP/MST-like_plant"/>
</dbReference>
<feature type="transmembrane region" description="Helical" evidence="11">
    <location>
        <begin position="203"/>
        <end position="226"/>
    </location>
</feature>
<dbReference type="GO" id="GO:0015293">
    <property type="term" value="F:symporter activity"/>
    <property type="evidence" value="ECO:0007669"/>
    <property type="project" value="UniProtKB-KW"/>
</dbReference>
<feature type="transmembrane region" description="Helical" evidence="11">
    <location>
        <begin position="22"/>
        <end position="42"/>
    </location>
</feature>
<feature type="transmembrane region" description="Helical" evidence="11">
    <location>
        <begin position="427"/>
        <end position="448"/>
    </location>
</feature>
<evidence type="ECO:0000313" key="13">
    <source>
        <dbReference type="EMBL" id="CAD1823247.1"/>
    </source>
</evidence>
<dbReference type="PROSITE" id="PS00216">
    <property type="entry name" value="SUGAR_TRANSPORT_1"/>
    <property type="match status" value="1"/>
</dbReference>
<accession>A0A6V7NXH3</accession>
<dbReference type="GO" id="GO:0016020">
    <property type="term" value="C:membrane"/>
    <property type="evidence" value="ECO:0007669"/>
    <property type="project" value="UniProtKB-SubCell"/>
</dbReference>
<dbReference type="InterPro" id="IPR005828">
    <property type="entry name" value="MFS_sugar_transport-like"/>
</dbReference>
<keyword evidence="4" id="KW-0762">Sugar transport</keyword>
<keyword evidence="3 9" id="KW-0813">Transport</keyword>
<gene>
    <name evidence="13" type="ORF">CB5_LOCUS6458</name>
</gene>
<dbReference type="SUPFAM" id="SSF103473">
    <property type="entry name" value="MFS general substrate transporter"/>
    <property type="match status" value="1"/>
</dbReference>
<dbReference type="GO" id="GO:0015145">
    <property type="term" value="F:monosaccharide transmembrane transporter activity"/>
    <property type="evidence" value="ECO:0007669"/>
    <property type="project" value="InterPro"/>
</dbReference>
<dbReference type="InterPro" id="IPR045262">
    <property type="entry name" value="STP/PLT_plant"/>
</dbReference>
<dbReference type="Gene3D" id="1.20.1250.20">
    <property type="entry name" value="MFS general substrate transporter like domains"/>
    <property type="match status" value="2"/>
</dbReference>
<dbReference type="InterPro" id="IPR036259">
    <property type="entry name" value="MFS_trans_sf"/>
</dbReference>
<feature type="transmembrane region" description="Helical" evidence="11">
    <location>
        <begin position="324"/>
        <end position="346"/>
    </location>
</feature>
<dbReference type="InterPro" id="IPR020846">
    <property type="entry name" value="MFS_dom"/>
</dbReference>
<keyword evidence="7 11" id="KW-1133">Transmembrane helix</keyword>
<feature type="compositionally biased region" description="Basic and acidic residues" evidence="10">
    <location>
        <begin position="173"/>
        <end position="193"/>
    </location>
</feature>
<evidence type="ECO:0000256" key="7">
    <source>
        <dbReference type="ARBA" id="ARBA00022989"/>
    </source>
</evidence>
<keyword evidence="6" id="KW-0769">Symport</keyword>
<evidence type="ECO:0000256" key="9">
    <source>
        <dbReference type="RuleBase" id="RU003346"/>
    </source>
</evidence>
<evidence type="ECO:0000256" key="5">
    <source>
        <dbReference type="ARBA" id="ARBA00022692"/>
    </source>
</evidence>